<dbReference type="Proteomes" id="UP000193560">
    <property type="component" value="Unassembled WGS sequence"/>
</dbReference>
<evidence type="ECO:0008006" key="6">
    <source>
        <dbReference type="Google" id="ProtNLM"/>
    </source>
</evidence>
<dbReference type="Gene3D" id="3.30.160.360">
    <property type="match status" value="1"/>
</dbReference>
<name>A0A1X2IC29_9FUNG</name>
<dbReference type="PROSITE" id="PS51542">
    <property type="entry name" value="FYRN"/>
    <property type="match status" value="1"/>
</dbReference>
<dbReference type="OrthoDB" id="1928087at2759"/>
<sequence length="280" mass="31858">MDVKNDVDRLEISSYEEVRRQKMLENQKLLEELGLAKNMGPTSALLRDLPPPPKIFPAVKRSAPKYNGSKANKKVALMTTGRSSRRLKGEAPDDTVDLDEFLDQQDRIQQNYNREKLEKLRELQKQEDHMPMNIEGPFTLASIGTTVWDLGKIYTGEHRRKYWSRSGCKYFHPYPIGYRATKSHFGNQYTMTISEGEEGPFNSSEVFTGLTPTAPWTTACLKSKSQGTRVSGPLFYGFSDLITVRLIEGLENYDKADDPKDSETSNTRTSSRLKEKSSDE</sequence>
<dbReference type="PANTHER" id="PTHR22715:SF0">
    <property type="entry name" value="TRANSFORMING GROWTH FACTOR BETA REGULATOR 1"/>
    <property type="match status" value="1"/>
</dbReference>
<dbReference type="InterPro" id="IPR040092">
    <property type="entry name" value="TBRG1"/>
</dbReference>
<dbReference type="InterPro" id="IPR003889">
    <property type="entry name" value="FYrich_C"/>
</dbReference>
<dbReference type="AlphaFoldDB" id="A0A1X2IC29"/>
<dbReference type="EMBL" id="MCGE01000016">
    <property type="protein sequence ID" value="ORZ13650.1"/>
    <property type="molecule type" value="Genomic_DNA"/>
</dbReference>
<comment type="caution">
    <text evidence="4">The sequence shown here is derived from an EMBL/GenBank/DDBJ whole genome shotgun (WGS) entry which is preliminary data.</text>
</comment>
<feature type="region of interest" description="Disordered" evidence="3">
    <location>
        <begin position="253"/>
        <end position="280"/>
    </location>
</feature>
<reference evidence="4 5" key="1">
    <citation type="submission" date="2016-07" db="EMBL/GenBank/DDBJ databases">
        <title>Pervasive Adenine N6-methylation of Active Genes in Fungi.</title>
        <authorList>
            <consortium name="DOE Joint Genome Institute"/>
            <person name="Mondo S.J."/>
            <person name="Dannebaum R.O."/>
            <person name="Kuo R.C."/>
            <person name="Labutti K."/>
            <person name="Haridas S."/>
            <person name="Kuo A."/>
            <person name="Salamov A."/>
            <person name="Ahrendt S.R."/>
            <person name="Lipzen A."/>
            <person name="Sullivan W."/>
            <person name="Andreopoulos W.B."/>
            <person name="Clum A."/>
            <person name="Lindquist E."/>
            <person name="Daum C."/>
            <person name="Ramamoorthy G.K."/>
            <person name="Gryganskyi A."/>
            <person name="Culley D."/>
            <person name="Magnuson J.K."/>
            <person name="James T.Y."/>
            <person name="O'Malley M.A."/>
            <person name="Stajich J.E."/>
            <person name="Spatafora J.W."/>
            <person name="Visel A."/>
            <person name="Grigoriev I.V."/>
        </authorList>
    </citation>
    <scope>NUCLEOTIDE SEQUENCE [LARGE SCALE GENOMIC DNA]</scope>
    <source>
        <strain evidence="4 5">NRRL 1336</strain>
    </source>
</reference>
<feature type="compositionally biased region" description="Basic and acidic residues" evidence="3">
    <location>
        <begin position="253"/>
        <end position="263"/>
    </location>
</feature>
<gene>
    <name evidence="4" type="ORF">BCR42DRAFT_418792</name>
</gene>
<evidence type="ECO:0000256" key="2">
    <source>
        <dbReference type="ARBA" id="ARBA00023242"/>
    </source>
</evidence>
<keyword evidence="2" id="KW-0539">Nucleus</keyword>
<accession>A0A1X2IC29</accession>
<dbReference type="PROSITE" id="PS51543">
    <property type="entry name" value="FYRC"/>
    <property type="match status" value="1"/>
</dbReference>
<protein>
    <recommendedName>
        <fullName evidence="6">FYR N-terminal domain-containing protein</fullName>
    </recommendedName>
</protein>
<dbReference type="PANTHER" id="PTHR22715">
    <property type="entry name" value="TRANSFORMING GROWTH FACTOR BETA REGULATED GENE 1"/>
    <property type="match status" value="1"/>
</dbReference>
<comment type="subcellular location">
    <subcellularLocation>
        <location evidence="1">Nucleus</location>
    </subcellularLocation>
</comment>
<dbReference type="InterPro" id="IPR003888">
    <property type="entry name" value="FYrich_N"/>
</dbReference>
<keyword evidence="5" id="KW-1185">Reference proteome</keyword>
<evidence type="ECO:0000256" key="3">
    <source>
        <dbReference type="SAM" id="MobiDB-lite"/>
    </source>
</evidence>
<dbReference type="GO" id="GO:0005634">
    <property type="term" value="C:nucleus"/>
    <property type="evidence" value="ECO:0007669"/>
    <property type="project" value="UniProtKB-SubCell"/>
</dbReference>
<proteinExistence type="predicted"/>
<evidence type="ECO:0000313" key="4">
    <source>
        <dbReference type="EMBL" id="ORZ13650.1"/>
    </source>
</evidence>
<evidence type="ECO:0000313" key="5">
    <source>
        <dbReference type="Proteomes" id="UP000193560"/>
    </source>
</evidence>
<evidence type="ECO:0000256" key="1">
    <source>
        <dbReference type="ARBA" id="ARBA00004123"/>
    </source>
</evidence>
<organism evidence="4 5">
    <name type="scientific">Absidia repens</name>
    <dbReference type="NCBI Taxonomy" id="90262"/>
    <lineage>
        <taxon>Eukaryota</taxon>
        <taxon>Fungi</taxon>
        <taxon>Fungi incertae sedis</taxon>
        <taxon>Mucoromycota</taxon>
        <taxon>Mucoromycotina</taxon>
        <taxon>Mucoromycetes</taxon>
        <taxon>Mucorales</taxon>
        <taxon>Cunninghamellaceae</taxon>
        <taxon>Absidia</taxon>
    </lineage>
</organism>
<dbReference type="GO" id="GO:0051726">
    <property type="term" value="P:regulation of cell cycle"/>
    <property type="evidence" value="ECO:0007669"/>
    <property type="project" value="TreeGrafter"/>
</dbReference>